<dbReference type="Pfam" id="PF09996">
    <property type="entry name" value="DUF2237"/>
    <property type="match status" value="1"/>
</dbReference>
<dbReference type="PANTHER" id="PTHR37466:SF1">
    <property type="entry name" value="SLR1628 PROTEIN"/>
    <property type="match status" value="1"/>
</dbReference>
<evidence type="ECO:0000313" key="2">
    <source>
        <dbReference type="EMBL" id="QHT86240.1"/>
    </source>
</evidence>
<feature type="transmembrane region" description="Helical" evidence="1">
    <location>
        <begin position="6"/>
        <end position="23"/>
    </location>
</feature>
<reference evidence="2" key="1">
    <citation type="journal article" date="2020" name="Nature">
        <title>Giant virus diversity and host interactions through global metagenomics.</title>
        <authorList>
            <person name="Schulz F."/>
            <person name="Roux S."/>
            <person name="Paez-Espino D."/>
            <person name="Jungbluth S."/>
            <person name="Walsh D.A."/>
            <person name="Denef V.J."/>
            <person name="McMahon K.D."/>
            <person name="Konstantinidis K.T."/>
            <person name="Eloe-Fadrosh E.A."/>
            <person name="Kyrpides N.C."/>
            <person name="Woyke T."/>
        </authorList>
    </citation>
    <scope>NUCLEOTIDE SEQUENCE</scope>
    <source>
        <strain evidence="2">GVMAG-M-3300023184-186</strain>
    </source>
</reference>
<dbReference type="Gene3D" id="3.30.56.110">
    <property type="entry name" value="Protein of unknown function DUF2237"/>
    <property type="match status" value="1"/>
</dbReference>
<keyword evidence="1" id="KW-1133">Transmembrane helix</keyword>
<keyword evidence="1" id="KW-0812">Transmembrane</keyword>
<keyword evidence="1" id="KW-0472">Membrane</keyword>
<organism evidence="2">
    <name type="scientific">viral metagenome</name>
    <dbReference type="NCBI Taxonomy" id="1070528"/>
    <lineage>
        <taxon>unclassified sequences</taxon>
        <taxon>metagenomes</taxon>
        <taxon>organismal metagenomes</taxon>
    </lineage>
</organism>
<sequence>MITFIILIIILIFLIIISIIFLYKPFKKGFTQNTFKKGFAQKNGGKKNNYINEGKGNIHKNILGTDLIPCCDINTEKITGFNRDGMCSSNAADTGTHIICAIVDDDFLEFTKTKGNDLITPSGAFPGLVAGDKWCLCILRWIEAHKAGKAPKIIPESTNELAFKYVSKEILMKYITF</sequence>
<dbReference type="InterPro" id="IPR018714">
    <property type="entry name" value="DUF2237"/>
</dbReference>
<dbReference type="PANTHER" id="PTHR37466">
    <property type="entry name" value="SLR1628 PROTEIN"/>
    <property type="match status" value="1"/>
</dbReference>
<protein>
    <recommendedName>
        <fullName evidence="3">DUF2237 family protein</fullName>
    </recommendedName>
</protein>
<evidence type="ECO:0000256" key="1">
    <source>
        <dbReference type="SAM" id="Phobius"/>
    </source>
</evidence>
<proteinExistence type="predicted"/>
<accession>A0A6C0I0U8</accession>
<dbReference type="AlphaFoldDB" id="A0A6C0I0U8"/>
<dbReference type="EMBL" id="MN740065">
    <property type="protein sequence ID" value="QHT86240.1"/>
    <property type="molecule type" value="Genomic_DNA"/>
</dbReference>
<evidence type="ECO:0008006" key="3">
    <source>
        <dbReference type="Google" id="ProtNLM"/>
    </source>
</evidence>
<name>A0A6C0I0U8_9ZZZZ</name>